<dbReference type="OrthoDB" id="3361333at2759"/>
<dbReference type="Pfam" id="PF08287">
    <property type="entry name" value="DASH_Spc19"/>
    <property type="match status" value="1"/>
</dbReference>
<evidence type="ECO:0000256" key="5">
    <source>
        <dbReference type="ARBA" id="ARBA00016329"/>
    </source>
</evidence>
<keyword evidence="11" id="KW-0137">Centromere</keyword>
<evidence type="ECO:0000256" key="12">
    <source>
        <dbReference type="ARBA" id="ARBA00032583"/>
    </source>
</evidence>
<accession>A0A9P7GG67</accession>
<evidence type="ECO:0000313" key="13">
    <source>
        <dbReference type="EMBL" id="KAG5648725.1"/>
    </source>
</evidence>
<evidence type="ECO:0000256" key="7">
    <source>
        <dbReference type="ARBA" id="ARBA00022490"/>
    </source>
</evidence>
<reference evidence="13" key="2">
    <citation type="submission" date="2021-10" db="EMBL/GenBank/DDBJ databases">
        <title>Phylogenomics reveals ancestral predisposition of the termite-cultivated fungus Termitomyces towards a domesticated lifestyle.</title>
        <authorList>
            <person name="Auxier B."/>
            <person name="Grum-Grzhimaylo A."/>
            <person name="Cardenas M.E."/>
            <person name="Lodge J.D."/>
            <person name="Laessoe T."/>
            <person name="Pedersen O."/>
            <person name="Smith M.E."/>
            <person name="Kuyper T.W."/>
            <person name="Franco-Molano E.A."/>
            <person name="Baroni T.J."/>
            <person name="Aanen D.K."/>
        </authorList>
    </citation>
    <scope>NUCLEOTIDE SEQUENCE</scope>
    <source>
        <strain evidence="13">AP01</strain>
        <tissue evidence="13">Mycelium</tissue>
    </source>
</reference>
<name>A0A9P7GG67_9AGAR</name>
<protein>
    <recommendedName>
        <fullName evidence="5">DASH complex subunit SPC19</fullName>
    </recommendedName>
    <alternativeName>
        <fullName evidence="12">Outer kinetochore protein SPC19</fullName>
    </alternativeName>
</protein>
<sequence>MTKILESQRVFLLIDEGTVKKYKADLVDEIEPSVNELIQRAEHGLRGLEKKKSALQTKAR</sequence>
<dbReference type="AlphaFoldDB" id="A0A9P7GG67"/>
<evidence type="ECO:0000256" key="9">
    <source>
        <dbReference type="ARBA" id="ARBA00023212"/>
    </source>
</evidence>
<evidence type="ECO:0000256" key="11">
    <source>
        <dbReference type="ARBA" id="ARBA00023328"/>
    </source>
</evidence>
<dbReference type="EMBL" id="JABCKV010000001">
    <property type="protein sequence ID" value="KAG5648725.1"/>
    <property type="molecule type" value="Genomic_DNA"/>
</dbReference>
<keyword evidence="7" id="KW-0963">Cytoplasm</keyword>
<dbReference type="GO" id="GO:0008608">
    <property type="term" value="P:attachment of spindle microtubules to kinetochore"/>
    <property type="evidence" value="ECO:0007669"/>
    <property type="project" value="InterPro"/>
</dbReference>
<keyword evidence="8" id="KW-0995">Kinetochore</keyword>
<reference evidence="13" key="1">
    <citation type="submission" date="2020-07" db="EMBL/GenBank/DDBJ databases">
        <authorList>
            <person name="Nieuwenhuis M."/>
            <person name="Van De Peppel L.J.J."/>
        </authorList>
    </citation>
    <scope>NUCLEOTIDE SEQUENCE</scope>
    <source>
        <strain evidence="13">AP01</strain>
        <tissue evidence="13">Mycelium</tissue>
    </source>
</reference>
<dbReference type="PANTHER" id="PTHR28262:SF1">
    <property type="entry name" value="DASH COMPLEX SUBUNIT SPC19"/>
    <property type="match status" value="1"/>
</dbReference>
<evidence type="ECO:0000256" key="3">
    <source>
        <dbReference type="ARBA" id="ARBA00004629"/>
    </source>
</evidence>
<gene>
    <name evidence="13" type="ORF">DXG03_000072</name>
</gene>
<evidence type="ECO:0000256" key="4">
    <source>
        <dbReference type="ARBA" id="ARBA00008952"/>
    </source>
</evidence>
<evidence type="ECO:0000313" key="14">
    <source>
        <dbReference type="Proteomes" id="UP000775547"/>
    </source>
</evidence>
<dbReference type="GO" id="GO:0005876">
    <property type="term" value="C:spindle microtubule"/>
    <property type="evidence" value="ECO:0007669"/>
    <property type="project" value="InterPro"/>
</dbReference>
<dbReference type="PANTHER" id="PTHR28262">
    <property type="entry name" value="DASH COMPLEX SUBUNIT SPC19"/>
    <property type="match status" value="1"/>
</dbReference>
<dbReference type="GO" id="GO:0042729">
    <property type="term" value="C:DASH complex"/>
    <property type="evidence" value="ECO:0007669"/>
    <property type="project" value="InterPro"/>
</dbReference>
<keyword evidence="9" id="KW-0206">Cytoskeleton</keyword>
<comment type="subcellular location">
    <subcellularLocation>
        <location evidence="3">Chromosome</location>
        <location evidence="3">Centromere</location>
        <location evidence="3">Kinetochore</location>
    </subcellularLocation>
    <subcellularLocation>
        <location evidence="2">Cytoplasm</location>
        <location evidence="2">Cytoskeleton</location>
        <location evidence="2">Spindle</location>
    </subcellularLocation>
    <subcellularLocation>
        <location evidence="1">Nucleus</location>
    </subcellularLocation>
</comment>
<evidence type="ECO:0000256" key="2">
    <source>
        <dbReference type="ARBA" id="ARBA00004186"/>
    </source>
</evidence>
<keyword evidence="10" id="KW-0539">Nucleus</keyword>
<dbReference type="InterPro" id="IPR013251">
    <property type="entry name" value="DASH_Spc19"/>
</dbReference>
<evidence type="ECO:0000256" key="6">
    <source>
        <dbReference type="ARBA" id="ARBA00022454"/>
    </source>
</evidence>
<evidence type="ECO:0000256" key="1">
    <source>
        <dbReference type="ARBA" id="ARBA00004123"/>
    </source>
</evidence>
<keyword evidence="14" id="KW-1185">Reference proteome</keyword>
<dbReference type="Proteomes" id="UP000775547">
    <property type="component" value="Unassembled WGS sequence"/>
</dbReference>
<comment type="similarity">
    <text evidence="4">Belongs to the DASH complex SPC19 family.</text>
</comment>
<evidence type="ECO:0000256" key="10">
    <source>
        <dbReference type="ARBA" id="ARBA00023242"/>
    </source>
</evidence>
<keyword evidence="6" id="KW-0158">Chromosome</keyword>
<comment type="caution">
    <text evidence="13">The sequence shown here is derived from an EMBL/GenBank/DDBJ whole genome shotgun (WGS) entry which is preliminary data.</text>
</comment>
<proteinExistence type="inferred from homology"/>
<organism evidence="13 14">
    <name type="scientific">Asterophora parasitica</name>
    <dbReference type="NCBI Taxonomy" id="117018"/>
    <lineage>
        <taxon>Eukaryota</taxon>
        <taxon>Fungi</taxon>
        <taxon>Dikarya</taxon>
        <taxon>Basidiomycota</taxon>
        <taxon>Agaricomycotina</taxon>
        <taxon>Agaricomycetes</taxon>
        <taxon>Agaricomycetidae</taxon>
        <taxon>Agaricales</taxon>
        <taxon>Tricholomatineae</taxon>
        <taxon>Lyophyllaceae</taxon>
        <taxon>Asterophora</taxon>
    </lineage>
</organism>
<evidence type="ECO:0000256" key="8">
    <source>
        <dbReference type="ARBA" id="ARBA00022838"/>
    </source>
</evidence>